<sequence length="154" mass="17598">MLSTFYTWSREHIQRVFEAKSSEDCRQALDDTFSQRIDLTLNGTTLPRTHLQKAIMAMVEDSGFRLAVEWHNAVEVPRDDCNRAGMLGGYYVIRNIRKRLPGESTILVERHKSVNVIIESESSDPSIDSRRIVKLAIVATDMPMTPPTAHRQQQ</sequence>
<proteinExistence type="predicted"/>
<dbReference type="HOGENOM" id="CLU_117778_0_0_1"/>
<dbReference type="OrthoDB" id="2845803at2759"/>
<dbReference type="GeneID" id="24094224"/>
<keyword evidence="2" id="KW-1185">Reference proteome</keyword>
<dbReference type="EMBL" id="HE796927">
    <property type="protein sequence ID" value="CCL99313.1"/>
    <property type="molecule type" value="Genomic_DNA"/>
</dbReference>
<dbReference type="AlphaFoldDB" id="J4G0X5"/>
<dbReference type="InParanoid" id="J4G0X5"/>
<evidence type="ECO:0000313" key="2">
    <source>
        <dbReference type="Proteomes" id="UP000006352"/>
    </source>
</evidence>
<gene>
    <name evidence="1" type="ORF">FIBRA_01329</name>
</gene>
<name>J4G0X5_9APHY</name>
<evidence type="ECO:0000313" key="1">
    <source>
        <dbReference type="EMBL" id="CCL99313.1"/>
    </source>
</evidence>
<dbReference type="STRING" id="599839.J4G0X5"/>
<protein>
    <submittedName>
        <fullName evidence="1">Uncharacterized protein</fullName>
    </submittedName>
</protein>
<reference evidence="1 2" key="1">
    <citation type="journal article" date="2012" name="Appl. Environ. Microbiol.">
        <title>Short-read sequencing for genomic analysis of the brown rot fungus Fibroporia radiculosa.</title>
        <authorList>
            <person name="Tang J.D."/>
            <person name="Perkins A.D."/>
            <person name="Sonstegard T.S."/>
            <person name="Schroeder S.G."/>
            <person name="Burgess S.C."/>
            <person name="Diehl S.V."/>
        </authorList>
    </citation>
    <scope>NUCLEOTIDE SEQUENCE [LARGE SCALE GENOMIC DNA]</scope>
    <source>
        <strain evidence="1 2">TFFH 294</strain>
    </source>
</reference>
<dbReference type="Proteomes" id="UP000006352">
    <property type="component" value="Unassembled WGS sequence"/>
</dbReference>
<accession>J4G0X5</accession>
<dbReference type="RefSeq" id="XP_012178596.1">
    <property type="nucleotide sequence ID" value="XM_012323206.1"/>
</dbReference>
<organism evidence="1 2">
    <name type="scientific">Fibroporia radiculosa</name>
    <dbReference type="NCBI Taxonomy" id="599839"/>
    <lineage>
        <taxon>Eukaryota</taxon>
        <taxon>Fungi</taxon>
        <taxon>Dikarya</taxon>
        <taxon>Basidiomycota</taxon>
        <taxon>Agaricomycotina</taxon>
        <taxon>Agaricomycetes</taxon>
        <taxon>Polyporales</taxon>
        <taxon>Fibroporiaceae</taxon>
        <taxon>Fibroporia</taxon>
    </lineage>
</organism>